<dbReference type="AlphaFoldDB" id="A0A3N5BRG8"/>
<proteinExistence type="predicted"/>
<protein>
    <submittedName>
        <fullName evidence="1">Uncharacterized protein</fullName>
    </submittedName>
</protein>
<keyword evidence="2" id="KW-1185">Reference proteome</keyword>
<dbReference type="RefSeq" id="WP_123807233.1">
    <property type="nucleotide sequence ID" value="NZ_RKRK01000002.1"/>
</dbReference>
<evidence type="ECO:0000313" key="1">
    <source>
        <dbReference type="EMBL" id="RPF57640.1"/>
    </source>
</evidence>
<sequence>MINYRRINAICDAFTYPTTIENIIKERIESDETNYKEVAFYESFIDELKKCYYIEDNFHSEVYHQGTALIELTKTLIYLVLEDSFIYGYVERDQTNDMQWTMCVLNFDQIIEYKFDISDQHEEEDRFENGIAHYNILLPSENEQRGIIRNINPKTFQVIIDLLEEYDVNKPLVKED</sequence>
<gene>
    <name evidence="1" type="ORF">EDD62_0269</name>
</gene>
<dbReference type="Proteomes" id="UP000277108">
    <property type="component" value="Unassembled WGS sequence"/>
</dbReference>
<reference evidence="1 2" key="1">
    <citation type="submission" date="2018-11" db="EMBL/GenBank/DDBJ databases">
        <title>Genomic Encyclopedia of Type Strains, Phase IV (KMG-IV): sequencing the most valuable type-strain genomes for metagenomic binning, comparative biology and taxonomic classification.</title>
        <authorList>
            <person name="Goeker M."/>
        </authorList>
    </citation>
    <scope>NUCLEOTIDE SEQUENCE [LARGE SCALE GENOMIC DNA]</scope>
    <source>
        <strain evidence="1 2">DSM 29158</strain>
    </source>
</reference>
<accession>A0A3N5BRG8</accession>
<comment type="caution">
    <text evidence="1">The sequence shown here is derived from an EMBL/GenBank/DDBJ whole genome shotgun (WGS) entry which is preliminary data.</text>
</comment>
<dbReference type="EMBL" id="RKRK01000002">
    <property type="protein sequence ID" value="RPF57640.1"/>
    <property type="molecule type" value="Genomic_DNA"/>
</dbReference>
<evidence type="ECO:0000313" key="2">
    <source>
        <dbReference type="Proteomes" id="UP000277108"/>
    </source>
</evidence>
<name>A0A3N5BRG8_9BACL</name>
<organism evidence="1 2">
    <name type="scientific">Abyssicoccus albus</name>
    <dbReference type="NCBI Taxonomy" id="1817405"/>
    <lineage>
        <taxon>Bacteria</taxon>
        <taxon>Bacillati</taxon>
        <taxon>Bacillota</taxon>
        <taxon>Bacilli</taxon>
        <taxon>Bacillales</taxon>
        <taxon>Abyssicoccaceae</taxon>
    </lineage>
</organism>